<dbReference type="PATRIC" id="fig|44574.3.peg.762"/>
<dbReference type="EMBL" id="CP011451">
    <property type="protein sequence ID" value="AKH37039.1"/>
    <property type="molecule type" value="Genomic_DNA"/>
</dbReference>
<reference evidence="4 6" key="3">
    <citation type="submission" date="2019-07" db="EMBL/GenBank/DDBJ databases">
        <title>Active sludge and wastewater microbial communities from Klosterneuburg, Austria.</title>
        <authorList>
            <person name="Wagner M."/>
        </authorList>
    </citation>
    <scope>NUCLEOTIDE SEQUENCE [LARGE SCALE GENOMIC DNA]</scope>
    <source>
        <strain evidence="4 6">Nm2</strain>
    </source>
</reference>
<evidence type="ECO:0000256" key="2">
    <source>
        <dbReference type="SAM" id="MobiDB-lite"/>
    </source>
</evidence>
<reference evidence="5" key="1">
    <citation type="submission" date="2015-05" db="EMBL/GenBank/DDBJ databases">
        <title>Draft genome of Nitrosomonas communis strain Nm2.</title>
        <authorList>
            <person name="Kozlowski J.A."/>
            <person name="Kits K.D."/>
            <person name="Stein L.Y."/>
        </authorList>
    </citation>
    <scope>NUCLEOTIDE SEQUENCE [LARGE SCALE GENOMIC DNA]</scope>
    <source>
        <strain evidence="5">Nm2</strain>
    </source>
</reference>
<accession>A0A0F7KE08</accession>
<keyword evidence="1" id="KW-0175">Coiled coil</keyword>
<dbReference type="Gene3D" id="3.40.50.300">
    <property type="entry name" value="P-loop containing nucleotide triphosphate hydrolases"/>
    <property type="match status" value="1"/>
</dbReference>
<organism evidence="3 5">
    <name type="scientific">Nitrosomonas communis</name>
    <dbReference type="NCBI Taxonomy" id="44574"/>
    <lineage>
        <taxon>Bacteria</taxon>
        <taxon>Pseudomonadati</taxon>
        <taxon>Pseudomonadota</taxon>
        <taxon>Betaproteobacteria</taxon>
        <taxon>Nitrosomonadales</taxon>
        <taxon>Nitrosomonadaceae</taxon>
        <taxon>Nitrosomonas</taxon>
    </lineage>
</organism>
<name>A0A0F7KE08_9PROT</name>
<dbReference type="KEGG" id="nco:AAW31_03200"/>
<sequence length="1017" mass="115924">MKSICITGAVQSNLQIVADILHQAGMKQPKPIKNDNSVDIRFWHEQVMALAMEDFGNARSIANPGRLWEQLASDIFVANINSRIWGWSNTDSTWLLDYWLNFEPHLNFILVCISPQQMLAGAMASETDALSVEMVMNTWQAYHQELLRFHLRNPQRSLLVDFNECVSYPESLIERCAEQWKLPLTTSFDSIQFEITTDSLAIYLAHQLCQDYPQVTSLQHELAATLTHLSDGDQTNKTSTLGPTQIIAGYRALCDRSAELRQIQAVEEELANLRISFEQALASYTQKQKDNEDVFNEATREIEFLLQQLRQTQEELEAAFVKHESQQAQINSLTQTNAALGAEQEALLQEKTVMAAQQEALKQEVTMLSNMCEEQRSLVKQYWKEIETLTQERDTHVNQAAERQARIDSLAQANVALKIDQETLLKEKSTMLAQQEELKLGVAALSKARDEQNALATHRQEQIEVLKQERDSYANQVVEQQARIESLNQVNAALKNDKEAQIKETSTVMAQFWALKQEVVTLNRLHDEQNALANQLQSQIEALTQEHTSHVAEKQAHIDSLTQANAVLKTDNEALAQQNSALVSQLEQLDKNQTENNELLLLQLHQAQLESEQSFRQQQEETLGRLQIAEARWQRLLQRNPAYLDYEAIEILPASASEDSAITWRLTNFFVAEHLLPNLEFRTPLEQGIAGIIFTRSSESISLFTRWPASARQHNELILMPVGERMSTEKFIETSFELTTSDWDLIQALIALLIEKLASPDFIKEYTDIQAEAFRSGLEKFMQILKRFPATVRYDQVQLKSEHTTLGYEHLWLHFDNFSFHGKRWPEFEFRIACANVEPNQFGAHPRLEFPEEGGQAPFNAWFVESYDDFGTKLELRFAQPDAMDMAIWWRLTEHDRIFLAALIKRLPFILETVQISGGKLQRPWAEWNKMATEIQRIFAMRTTVSLVPTPVPTAPTPVATIKAAIPSTSASFPEEPKQAQESLSVVKTTEKSSTQTASKTGTNKSASGTKRRRVQK</sequence>
<dbReference type="EMBL" id="VNHT01000003">
    <property type="protein sequence ID" value="TYP93270.1"/>
    <property type="molecule type" value="Genomic_DNA"/>
</dbReference>
<dbReference type="AlphaFoldDB" id="A0A0F7KE08"/>
<dbReference type="InterPro" id="IPR027417">
    <property type="entry name" value="P-loop_NTPase"/>
</dbReference>
<feature type="compositionally biased region" description="Polar residues" evidence="2">
    <location>
        <begin position="980"/>
        <end position="1009"/>
    </location>
</feature>
<proteinExistence type="predicted"/>
<evidence type="ECO:0000313" key="5">
    <source>
        <dbReference type="Proteomes" id="UP000034156"/>
    </source>
</evidence>
<feature type="region of interest" description="Disordered" evidence="2">
    <location>
        <begin position="970"/>
        <end position="1017"/>
    </location>
</feature>
<feature type="coiled-coil region" evidence="1">
    <location>
        <begin position="256"/>
        <end position="329"/>
    </location>
</feature>
<protein>
    <submittedName>
        <fullName evidence="3">Uncharacterized protein</fullName>
    </submittedName>
</protein>
<gene>
    <name evidence="3" type="ORF">AAW31_03200</name>
    <name evidence="4" type="ORF">BCL69_100380</name>
</gene>
<evidence type="ECO:0000256" key="1">
    <source>
        <dbReference type="SAM" id="Coils"/>
    </source>
</evidence>
<feature type="coiled-coil region" evidence="1">
    <location>
        <begin position="463"/>
        <end position="592"/>
    </location>
</feature>
<dbReference type="Proteomes" id="UP000034156">
    <property type="component" value="Chromosome"/>
</dbReference>
<keyword evidence="5" id="KW-1185">Reference proteome</keyword>
<reference evidence="3 5" key="2">
    <citation type="journal article" date="2016" name="Genome Announc.">
        <title>Genome Sequence of Nitrosomonas communis Strain Nm2, a Mesophilic Ammonia-Oxidizing Bacterium Isolated from Mediterranean Soil.</title>
        <authorList>
            <person name="Kozlowski J.A."/>
            <person name="Kits K.D."/>
            <person name="Stein L.Y."/>
        </authorList>
    </citation>
    <scope>NUCLEOTIDE SEQUENCE [LARGE SCALE GENOMIC DNA]</scope>
    <source>
        <strain evidence="3 5">Nm2</strain>
    </source>
</reference>
<dbReference type="Proteomes" id="UP000324176">
    <property type="component" value="Unassembled WGS sequence"/>
</dbReference>
<dbReference type="OrthoDB" id="6182073at2"/>
<evidence type="ECO:0000313" key="6">
    <source>
        <dbReference type="Proteomes" id="UP000324176"/>
    </source>
</evidence>
<evidence type="ECO:0000313" key="4">
    <source>
        <dbReference type="EMBL" id="TYP93270.1"/>
    </source>
</evidence>
<dbReference type="RefSeq" id="WP_046849134.1">
    <property type="nucleotide sequence ID" value="NZ_CP011451.1"/>
</dbReference>
<evidence type="ECO:0000313" key="3">
    <source>
        <dbReference type="EMBL" id="AKH37039.1"/>
    </source>
</evidence>